<keyword evidence="2" id="KW-1185">Reference proteome</keyword>
<evidence type="ECO:0000313" key="1">
    <source>
        <dbReference type="EMBL" id="KIJ33978.1"/>
    </source>
</evidence>
<protein>
    <submittedName>
        <fullName evidence="1">Uncharacterized protein</fullName>
    </submittedName>
</protein>
<dbReference type="HOGENOM" id="CLU_1078360_0_0_1"/>
<sequence length="258" mass="28570">MSGHAGKVAPPKDKFEFRFANLTPEEARGDKTDKSSKIHWHLLDLTPDQRASVEALHGNISEAGICGKIEDYVYSAVNPIQQNEAIAFLEGHSLNSASLEEVGNRWSVKWSRYSKNGQKRALYQCDCGREHTQFGSKKRHTAVDYTGCLAHAEITTHEPTGAILRARGFFMHNEDCKKAALARAPKLPLHPSVYAKALVQLQEGALLSAIQATNRELFRIGAYAGQPKDLRTSNFRWILKPSSALTQTKLRTSTSTPG</sequence>
<dbReference type="EMBL" id="KN837205">
    <property type="protein sequence ID" value="KIJ33978.1"/>
    <property type="molecule type" value="Genomic_DNA"/>
</dbReference>
<organism evidence="1 2">
    <name type="scientific">Sphaerobolus stellatus (strain SS14)</name>
    <dbReference type="NCBI Taxonomy" id="990650"/>
    <lineage>
        <taxon>Eukaryota</taxon>
        <taxon>Fungi</taxon>
        <taxon>Dikarya</taxon>
        <taxon>Basidiomycota</taxon>
        <taxon>Agaricomycotina</taxon>
        <taxon>Agaricomycetes</taxon>
        <taxon>Phallomycetidae</taxon>
        <taxon>Geastrales</taxon>
        <taxon>Sphaerobolaceae</taxon>
        <taxon>Sphaerobolus</taxon>
    </lineage>
</organism>
<dbReference type="Proteomes" id="UP000054279">
    <property type="component" value="Unassembled WGS sequence"/>
</dbReference>
<proteinExistence type="predicted"/>
<name>A0A0C9TUF5_SPHS4</name>
<accession>A0A0C9TUF5</accession>
<dbReference type="OrthoDB" id="2422225at2759"/>
<evidence type="ECO:0000313" key="2">
    <source>
        <dbReference type="Proteomes" id="UP000054279"/>
    </source>
</evidence>
<gene>
    <name evidence="1" type="ORF">M422DRAFT_52192</name>
</gene>
<dbReference type="AlphaFoldDB" id="A0A0C9TUF5"/>
<reference evidence="1 2" key="1">
    <citation type="submission" date="2014-06" db="EMBL/GenBank/DDBJ databases">
        <title>Evolutionary Origins and Diversification of the Mycorrhizal Mutualists.</title>
        <authorList>
            <consortium name="DOE Joint Genome Institute"/>
            <consortium name="Mycorrhizal Genomics Consortium"/>
            <person name="Kohler A."/>
            <person name="Kuo A."/>
            <person name="Nagy L.G."/>
            <person name="Floudas D."/>
            <person name="Copeland A."/>
            <person name="Barry K.W."/>
            <person name="Cichocki N."/>
            <person name="Veneault-Fourrey C."/>
            <person name="LaButti K."/>
            <person name="Lindquist E.A."/>
            <person name="Lipzen A."/>
            <person name="Lundell T."/>
            <person name="Morin E."/>
            <person name="Murat C."/>
            <person name="Riley R."/>
            <person name="Ohm R."/>
            <person name="Sun H."/>
            <person name="Tunlid A."/>
            <person name="Henrissat B."/>
            <person name="Grigoriev I.V."/>
            <person name="Hibbett D.S."/>
            <person name="Martin F."/>
        </authorList>
    </citation>
    <scope>NUCLEOTIDE SEQUENCE [LARGE SCALE GENOMIC DNA]</scope>
    <source>
        <strain evidence="1 2">SS14</strain>
    </source>
</reference>